<keyword evidence="2" id="KW-1185">Reference proteome</keyword>
<reference evidence="1 2" key="1">
    <citation type="journal article" date="2011" name="Cell">
        <title>The monarch butterfly genome yields insights into long-distance migration.</title>
        <authorList>
            <person name="Zhan S."/>
            <person name="Merlin C."/>
            <person name="Boore J.L."/>
            <person name="Reppert S.M."/>
        </authorList>
    </citation>
    <scope>NUCLEOTIDE SEQUENCE [LARGE SCALE GENOMIC DNA]</scope>
    <source>
        <strain evidence="1">F-2</strain>
    </source>
</reference>
<evidence type="ECO:0000313" key="1">
    <source>
        <dbReference type="EMBL" id="OWR42933.1"/>
    </source>
</evidence>
<protein>
    <submittedName>
        <fullName evidence="1">Uncharacterized protein</fullName>
    </submittedName>
</protein>
<name>A0A212EN72_DANPL</name>
<dbReference type="Proteomes" id="UP000007151">
    <property type="component" value="Unassembled WGS sequence"/>
</dbReference>
<dbReference type="InParanoid" id="A0A212EN72"/>
<dbReference type="KEGG" id="dpl:KGM_206963"/>
<evidence type="ECO:0000313" key="2">
    <source>
        <dbReference type="Proteomes" id="UP000007151"/>
    </source>
</evidence>
<dbReference type="EMBL" id="AGBW02013713">
    <property type="protein sequence ID" value="OWR42933.1"/>
    <property type="molecule type" value="Genomic_DNA"/>
</dbReference>
<accession>A0A212EN72</accession>
<gene>
    <name evidence="1" type="ORF">KGM_206963</name>
</gene>
<organism evidence="1 2">
    <name type="scientific">Danaus plexippus plexippus</name>
    <dbReference type="NCBI Taxonomy" id="278856"/>
    <lineage>
        <taxon>Eukaryota</taxon>
        <taxon>Metazoa</taxon>
        <taxon>Ecdysozoa</taxon>
        <taxon>Arthropoda</taxon>
        <taxon>Hexapoda</taxon>
        <taxon>Insecta</taxon>
        <taxon>Pterygota</taxon>
        <taxon>Neoptera</taxon>
        <taxon>Endopterygota</taxon>
        <taxon>Lepidoptera</taxon>
        <taxon>Glossata</taxon>
        <taxon>Ditrysia</taxon>
        <taxon>Papilionoidea</taxon>
        <taxon>Nymphalidae</taxon>
        <taxon>Danainae</taxon>
        <taxon>Danaini</taxon>
        <taxon>Danaina</taxon>
        <taxon>Danaus</taxon>
        <taxon>Danaus</taxon>
    </lineage>
</organism>
<proteinExistence type="predicted"/>
<comment type="caution">
    <text evidence="1">The sequence shown here is derived from an EMBL/GenBank/DDBJ whole genome shotgun (WGS) entry which is preliminary data.</text>
</comment>
<dbReference type="AlphaFoldDB" id="A0A212EN72"/>
<sequence>MALYANGSVIKLQDLSLTDGVVLKLVIKEDPEQEGKAVASIKIDMDHPKPKNVRNLFHKLITTGSIPKFEDRILITNNNCPLGQVRRGPVCV</sequence>